<dbReference type="CDD" id="cd04301">
    <property type="entry name" value="NAT_SF"/>
    <property type="match status" value="1"/>
</dbReference>
<dbReference type="PANTHER" id="PTHR43877:SF2">
    <property type="entry name" value="AMINOALKYLPHOSPHONATE N-ACETYLTRANSFERASE-RELATED"/>
    <property type="match status" value="1"/>
</dbReference>
<evidence type="ECO:0000313" key="5">
    <source>
        <dbReference type="Proteomes" id="UP000751614"/>
    </source>
</evidence>
<dbReference type="Proteomes" id="UP000751614">
    <property type="component" value="Unassembled WGS sequence"/>
</dbReference>
<sequence>MIKQATALDVDRIAPLFDAYRVFYGQESDVEAAKVFLLERFEKGENVIFLALENDVAVGFTQLYPTFSSVSMQQFYILNDLFVAPEARKKGIGEQLLNHAKEFCKLKNSKGLTLETAADNPAQKLYERLGWEKDVSYLHYFWKNPK</sequence>
<keyword evidence="5" id="KW-1185">Reference proteome</keyword>
<keyword evidence="1" id="KW-0808">Transferase</keyword>
<name>A0ABY2WPC3_9FLAO</name>
<keyword evidence="2" id="KW-0012">Acyltransferase</keyword>
<feature type="domain" description="N-acetyltransferase" evidence="3">
    <location>
        <begin position="1"/>
        <end position="146"/>
    </location>
</feature>
<dbReference type="EMBL" id="VCNI01000001">
    <property type="protein sequence ID" value="TMU56839.1"/>
    <property type="molecule type" value="Genomic_DNA"/>
</dbReference>
<dbReference type="PROSITE" id="PS51186">
    <property type="entry name" value="GNAT"/>
    <property type="match status" value="1"/>
</dbReference>
<dbReference type="InterPro" id="IPR016181">
    <property type="entry name" value="Acyl_CoA_acyltransferase"/>
</dbReference>
<dbReference type="SUPFAM" id="SSF55729">
    <property type="entry name" value="Acyl-CoA N-acyltransferases (Nat)"/>
    <property type="match status" value="1"/>
</dbReference>
<comment type="caution">
    <text evidence="4">The sequence shown here is derived from an EMBL/GenBank/DDBJ whole genome shotgun (WGS) entry which is preliminary data.</text>
</comment>
<proteinExistence type="predicted"/>
<dbReference type="InterPro" id="IPR050832">
    <property type="entry name" value="Bact_Acetyltransf"/>
</dbReference>
<dbReference type="Pfam" id="PF00583">
    <property type="entry name" value="Acetyltransf_1"/>
    <property type="match status" value="1"/>
</dbReference>
<evidence type="ECO:0000256" key="1">
    <source>
        <dbReference type="ARBA" id="ARBA00022679"/>
    </source>
</evidence>
<dbReference type="RefSeq" id="WP_138833697.1">
    <property type="nucleotide sequence ID" value="NZ_VCNI01000001.1"/>
</dbReference>
<evidence type="ECO:0000313" key="4">
    <source>
        <dbReference type="EMBL" id="TMU56839.1"/>
    </source>
</evidence>
<organism evidence="4 5">
    <name type="scientific">Flagellimonas algicola</name>
    <dbReference type="NCBI Taxonomy" id="2583815"/>
    <lineage>
        <taxon>Bacteria</taxon>
        <taxon>Pseudomonadati</taxon>
        <taxon>Bacteroidota</taxon>
        <taxon>Flavobacteriia</taxon>
        <taxon>Flavobacteriales</taxon>
        <taxon>Flavobacteriaceae</taxon>
        <taxon>Flagellimonas</taxon>
    </lineage>
</organism>
<dbReference type="Gene3D" id="3.40.630.30">
    <property type="match status" value="1"/>
</dbReference>
<dbReference type="PANTHER" id="PTHR43877">
    <property type="entry name" value="AMINOALKYLPHOSPHONATE N-ACETYLTRANSFERASE-RELATED-RELATED"/>
    <property type="match status" value="1"/>
</dbReference>
<evidence type="ECO:0000259" key="3">
    <source>
        <dbReference type="PROSITE" id="PS51186"/>
    </source>
</evidence>
<evidence type="ECO:0000256" key="2">
    <source>
        <dbReference type="ARBA" id="ARBA00023315"/>
    </source>
</evidence>
<protein>
    <submittedName>
        <fullName evidence="4">GNAT family N-acetyltransferase</fullName>
    </submittedName>
</protein>
<accession>A0ABY2WPC3</accession>
<gene>
    <name evidence="4" type="ORF">FGG15_04650</name>
</gene>
<dbReference type="InterPro" id="IPR000182">
    <property type="entry name" value="GNAT_dom"/>
</dbReference>
<reference evidence="4 5" key="1">
    <citation type="submission" date="2019-05" db="EMBL/GenBank/DDBJ databases">
        <title>Flagellimonas sp. AsT0115, sp. nov., isolated from a marine red algae, Asparagopsis taxiformis.</title>
        <authorList>
            <person name="Kim J."/>
            <person name="Jeong S.E."/>
            <person name="Jeon C.O."/>
        </authorList>
    </citation>
    <scope>NUCLEOTIDE SEQUENCE [LARGE SCALE GENOMIC DNA]</scope>
    <source>
        <strain evidence="4 5">AsT0115</strain>
    </source>
</reference>